<sequence>MKVNEDVLQMASFVNDLTNFIPLGVCFALHDKCFEGPGCSSPDGDGWKWLDFPYIEIDGTSKIFKALRFMVRRVLCRFTYLILDDFPGIALIRVYVLPEDSYYKEQIELYRKRYFTFKKPSVWLEKHAKMIMGNLYSLMDYSNEAFNIQNSDQLKNYLKSNSTVILKMFSNTQPLTNISSGSMNFHLNRLVSKKPYEHYKEQKSLNMQERLKNVYANIKSPQNIRSNVINEDDLDIYDMINNNEISGFKSELYNFQKRSVLKMFERELSQSFILMPNIVEVKNHETTYYINTTTLLPQVNPVTYLPPRGGILAENMGFGKTCICLALICISRFQISETPYDYKSKKNSNKRVKSLFDTCIDFISTNSIPWKQYYDDFPPRITAKLESVAGYFEKAETKPKQGRATRFNNSTQNTPLKKFYLSSSTLVVLPDNLFYQWRVEIIKHVEKDFLSVLAIQNTTQMNEIKGINEILNKDLVLISNGAFSKQYDTSDSIIKSIYWKRLIIDEGHSMNSKISRAVLLTKGLMYERMWIISGTPTSGLTNLHLETEASNPNEDQDVEYSIQTKFDPKKDLNNLGMIVKNFFKISPWSSNDRLWTESIIKPFERDEFMIEYQLLNLLERLMVRHTIADVENDIKLPKLHHKPVFLKPSFYDKLSINLFISVLATNAITSERKGVDYMFDPVNKSDLKRLVTNLQKGTFYWTGFSINDVENVLNICVYSLRENKSRYSAEDIKILNQSIFVCKLALSNLRWRSVSAVHEMGYFVKNLPGSIVKSYSLISYKGDISVFGYPHLISIQKNYYKNRIIKNLDDLNSKFLSDVDKFWNSYWKNIKTTKKTEGNKRKIAEDYKEFELSDVKSIFETAKWVDTFNPKLEESLIYEKDSTEPVTSMLVDTHFVEQIDNENFRTIGSKMRNASIVGTLSSKLNYLTMRLLENETNGLKSIVFYEFENSAYYLTELMDLLGMNYLMYSSYVKIMDRSNHLAQFDRWDQTKNEGEGITLIMDVKLASHGLTIIAATHVFFINPVWNQSVEAQAIKRSHRIGQMNEVFVETLILENTLEERMYNMRNLNSDSDKVDLVDHKDIKDYFLTFPFLRIFKDSKIDEYSAFEVPTIFQNDFSKKRISSKEDDDGVKLRKIDSVYNSNDGTRSWDLPLFSEKNLEKLANNENIRKRKRFDDIEEIQNEYNTTDNDKDTVILLEKLRNKRVHRRSVKFDI</sequence>
<dbReference type="InterPro" id="IPR050628">
    <property type="entry name" value="SNF2_RAD54_helicase_TF"/>
</dbReference>
<dbReference type="Pfam" id="PF00271">
    <property type="entry name" value="Helicase_C"/>
    <property type="match status" value="1"/>
</dbReference>
<proteinExistence type="predicted"/>
<evidence type="ECO:0000259" key="4">
    <source>
        <dbReference type="PROSITE" id="PS51194"/>
    </source>
</evidence>
<evidence type="ECO:0000313" key="5">
    <source>
        <dbReference type="EMBL" id="GMM46743.1"/>
    </source>
</evidence>
<evidence type="ECO:0000256" key="2">
    <source>
        <dbReference type="ARBA" id="ARBA00022801"/>
    </source>
</evidence>
<dbReference type="InterPro" id="IPR001650">
    <property type="entry name" value="Helicase_C-like"/>
</dbReference>
<dbReference type="Pfam" id="PF00176">
    <property type="entry name" value="SNF2-rel_dom"/>
    <property type="match status" value="1"/>
</dbReference>
<keyword evidence="3" id="KW-0067">ATP-binding</keyword>
<dbReference type="InterPro" id="IPR049730">
    <property type="entry name" value="SNF2/RAD54-like_C"/>
</dbReference>
<feature type="domain" description="Helicase C-terminal" evidence="4">
    <location>
        <begin position="926"/>
        <end position="1082"/>
    </location>
</feature>
<keyword evidence="2" id="KW-0378">Hydrolase</keyword>
<dbReference type="AlphaFoldDB" id="A0AAV5R5A9"/>
<dbReference type="SMART" id="SM00487">
    <property type="entry name" value="DEXDc"/>
    <property type="match status" value="1"/>
</dbReference>
<dbReference type="SUPFAM" id="SSF52540">
    <property type="entry name" value="P-loop containing nucleoside triphosphate hydrolases"/>
    <property type="match status" value="2"/>
</dbReference>
<reference evidence="5 6" key="1">
    <citation type="journal article" date="2023" name="Elife">
        <title>Identification of key yeast species and microbe-microbe interactions impacting larval growth of Drosophila in the wild.</title>
        <authorList>
            <person name="Mure A."/>
            <person name="Sugiura Y."/>
            <person name="Maeda R."/>
            <person name="Honda K."/>
            <person name="Sakurai N."/>
            <person name="Takahashi Y."/>
            <person name="Watada M."/>
            <person name="Katoh T."/>
            <person name="Gotoh A."/>
            <person name="Gotoh Y."/>
            <person name="Taniguchi I."/>
            <person name="Nakamura K."/>
            <person name="Hayashi T."/>
            <person name="Katayama T."/>
            <person name="Uemura T."/>
            <person name="Hattori Y."/>
        </authorList>
    </citation>
    <scope>NUCLEOTIDE SEQUENCE [LARGE SCALE GENOMIC DNA]</scope>
    <source>
        <strain evidence="5 6">PK-24</strain>
    </source>
</reference>
<dbReference type="EMBL" id="BTGB01000004">
    <property type="protein sequence ID" value="GMM46743.1"/>
    <property type="molecule type" value="Genomic_DNA"/>
</dbReference>
<dbReference type="GO" id="GO:0005524">
    <property type="term" value="F:ATP binding"/>
    <property type="evidence" value="ECO:0007669"/>
    <property type="project" value="UniProtKB-KW"/>
</dbReference>
<name>A0AAV5R5A9_PICKL</name>
<protein>
    <recommendedName>
        <fullName evidence="4">Helicase C-terminal domain-containing protein</fullName>
    </recommendedName>
</protein>
<dbReference type="InterPro" id="IPR014001">
    <property type="entry name" value="Helicase_ATP-bd"/>
</dbReference>
<dbReference type="GO" id="GO:0006281">
    <property type="term" value="P:DNA repair"/>
    <property type="evidence" value="ECO:0007669"/>
    <property type="project" value="TreeGrafter"/>
</dbReference>
<dbReference type="PROSITE" id="PS51194">
    <property type="entry name" value="HELICASE_CTER"/>
    <property type="match status" value="1"/>
</dbReference>
<evidence type="ECO:0000313" key="6">
    <source>
        <dbReference type="Proteomes" id="UP001378960"/>
    </source>
</evidence>
<dbReference type="GO" id="GO:0016787">
    <property type="term" value="F:hydrolase activity"/>
    <property type="evidence" value="ECO:0007669"/>
    <property type="project" value="UniProtKB-KW"/>
</dbReference>
<dbReference type="CDD" id="cd18793">
    <property type="entry name" value="SF2_C_SNF"/>
    <property type="match status" value="1"/>
</dbReference>
<keyword evidence="6" id="KW-1185">Reference proteome</keyword>
<dbReference type="Gene3D" id="3.40.50.10810">
    <property type="entry name" value="Tandem AAA-ATPase domain"/>
    <property type="match status" value="1"/>
</dbReference>
<dbReference type="GO" id="GO:0008094">
    <property type="term" value="F:ATP-dependent activity, acting on DNA"/>
    <property type="evidence" value="ECO:0007669"/>
    <property type="project" value="TreeGrafter"/>
</dbReference>
<dbReference type="InterPro" id="IPR000330">
    <property type="entry name" value="SNF2_N"/>
</dbReference>
<gene>
    <name evidence="5" type="ORF">DAPK24_033180</name>
</gene>
<keyword evidence="1" id="KW-0547">Nucleotide-binding</keyword>
<dbReference type="PANTHER" id="PTHR45626">
    <property type="entry name" value="TRANSCRIPTION TERMINATION FACTOR 2-RELATED"/>
    <property type="match status" value="1"/>
</dbReference>
<dbReference type="Proteomes" id="UP001378960">
    <property type="component" value="Unassembled WGS sequence"/>
</dbReference>
<dbReference type="InterPro" id="IPR038718">
    <property type="entry name" value="SNF2-like_sf"/>
</dbReference>
<dbReference type="InterPro" id="IPR027417">
    <property type="entry name" value="P-loop_NTPase"/>
</dbReference>
<dbReference type="GO" id="GO:0005634">
    <property type="term" value="C:nucleus"/>
    <property type="evidence" value="ECO:0007669"/>
    <property type="project" value="TreeGrafter"/>
</dbReference>
<comment type="caution">
    <text evidence="5">The sequence shown here is derived from an EMBL/GenBank/DDBJ whole genome shotgun (WGS) entry which is preliminary data.</text>
</comment>
<dbReference type="Gene3D" id="3.40.50.300">
    <property type="entry name" value="P-loop containing nucleotide triphosphate hydrolases"/>
    <property type="match status" value="1"/>
</dbReference>
<dbReference type="PANTHER" id="PTHR45626:SF51">
    <property type="entry name" value="SNF2-RELATED DOMAIN-CONTAINING PROTEIN"/>
    <property type="match status" value="1"/>
</dbReference>
<evidence type="ECO:0000256" key="1">
    <source>
        <dbReference type="ARBA" id="ARBA00022741"/>
    </source>
</evidence>
<evidence type="ECO:0000256" key="3">
    <source>
        <dbReference type="ARBA" id="ARBA00022840"/>
    </source>
</evidence>
<accession>A0AAV5R5A9</accession>
<organism evidence="5 6">
    <name type="scientific">Pichia kluyveri</name>
    <name type="common">Yeast</name>
    <dbReference type="NCBI Taxonomy" id="36015"/>
    <lineage>
        <taxon>Eukaryota</taxon>
        <taxon>Fungi</taxon>
        <taxon>Dikarya</taxon>
        <taxon>Ascomycota</taxon>
        <taxon>Saccharomycotina</taxon>
        <taxon>Pichiomycetes</taxon>
        <taxon>Pichiales</taxon>
        <taxon>Pichiaceae</taxon>
        <taxon>Pichia</taxon>
    </lineage>
</organism>